<keyword evidence="1" id="KW-0812">Transmembrane</keyword>
<evidence type="ECO:0000313" key="3">
    <source>
        <dbReference type="EMBL" id="OBH52705.1"/>
    </source>
</evidence>
<keyword evidence="1" id="KW-1133">Transmembrane helix</keyword>
<dbReference type="AlphaFoldDB" id="A0A1A2RLX2"/>
<keyword evidence="1" id="KW-0472">Membrane</keyword>
<protein>
    <submittedName>
        <fullName evidence="3">Mammalian cell entry protein</fullName>
    </submittedName>
</protein>
<dbReference type="PANTHER" id="PTHR33371:SF4">
    <property type="entry name" value="INTERMEMBRANE PHOSPHOLIPID TRANSPORT SYSTEM BINDING PROTEIN MLAD"/>
    <property type="match status" value="1"/>
</dbReference>
<name>A0A1A2RLX2_9MYCO</name>
<dbReference type="EMBL" id="LZJS01000167">
    <property type="protein sequence ID" value="OBH52705.1"/>
    <property type="molecule type" value="Genomic_DNA"/>
</dbReference>
<feature type="domain" description="Mce/MlaD" evidence="2">
    <location>
        <begin position="35"/>
        <end position="108"/>
    </location>
</feature>
<sequence length="319" mass="35195">MRFLRHPTTWGAAALVIATTISLVVAWIYVSPPGQKTVTFYSDDAASIRAGDQVRIAGVGVGKVKDLVLEQDRVRVTARVDGDAFVGDQSQIEIRMLTVVGGFYVNIVSLGDTPLGTKPIPLERVRMPYNLMQALADTTKLTENVNGESLRKTLDQLQNGFAGDNIKSLSAIVDAGNSLMSTIQEQRGQLTEIVKFTNEYVQAFNGFEDQLRAIARKASIAEQTLVLYGHNFGEGISTFNKVLTATAPLSYFYMKHRDEFLEKVRAWLERARMWSEQSGAVVRGVRELRNKIERVLDAQNAPPELLATDMCIPIPGSAC</sequence>
<dbReference type="Proteomes" id="UP000093861">
    <property type="component" value="Unassembled WGS sequence"/>
</dbReference>
<accession>A0A1A2RLX2</accession>
<dbReference type="Pfam" id="PF02470">
    <property type="entry name" value="MlaD"/>
    <property type="match status" value="1"/>
</dbReference>
<dbReference type="InterPro" id="IPR003399">
    <property type="entry name" value="Mce/MlaD"/>
</dbReference>
<evidence type="ECO:0000259" key="2">
    <source>
        <dbReference type="Pfam" id="PF02470"/>
    </source>
</evidence>
<reference evidence="3 4" key="1">
    <citation type="submission" date="2016-06" db="EMBL/GenBank/DDBJ databases">
        <authorList>
            <person name="Kjaerup R.B."/>
            <person name="Dalgaard T.S."/>
            <person name="Juul-Madsen H.R."/>
        </authorList>
    </citation>
    <scope>NUCLEOTIDE SEQUENCE [LARGE SCALE GENOMIC DNA]</scope>
    <source>
        <strain evidence="3 4">E2464</strain>
    </source>
</reference>
<evidence type="ECO:0000256" key="1">
    <source>
        <dbReference type="SAM" id="Phobius"/>
    </source>
</evidence>
<dbReference type="RefSeq" id="WP_064954519.1">
    <property type="nucleotide sequence ID" value="NZ_LZJS01000167.1"/>
</dbReference>
<organism evidence="3 4">
    <name type="scientific">Mycobacterium colombiense</name>
    <dbReference type="NCBI Taxonomy" id="339268"/>
    <lineage>
        <taxon>Bacteria</taxon>
        <taxon>Bacillati</taxon>
        <taxon>Actinomycetota</taxon>
        <taxon>Actinomycetes</taxon>
        <taxon>Mycobacteriales</taxon>
        <taxon>Mycobacteriaceae</taxon>
        <taxon>Mycobacterium</taxon>
        <taxon>Mycobacterium avium complex (MAC)</taxon>
    </lineage>
</organism>
<feature type="transmembrane region" description="Helical" evidence="1">
    <location>
        <begin position="12"/>
        <end position="30"/>
    </location>
</feature>
<proteinExistence type="predicted"/>
<dbReference type="PANTHER" id="PTHR33371">
    <property type="entry name" value="INTERMEMBRANE PHOSPHOLIPID TRANSPORT SYSTEM BINDING PROTEIN MLAD-RELATED"/>
    <property type="match status" value="1"/>
</dbReference>
<evidence type="ECO:0000313" key="4">
    <source>
        <dbReference type="Proteomes" id="UP000093861"/>
    </source>
</evidence>
<dbReference type="InterPro" id="IPR052336">
    <property type="entry name" value="MlaD_Phospholipid_Transporter"/>
</dbReference>
<comment type="caution">
    <text evidence="3">The sequence shown here is derived from an EMBL/GenBank/DDBJ whole genome shotgun (WGS) entry which is preliminary data.</text>
</comment>
<gene>
    <name evidence="3" type="ORF">A5685_14720</name>
</gene>